<accession>A0A0F9WIN6</accession>
<organism evidence="1">
    <name type="scientific">marine sediment metagenome</name>
    <dbReference type="NCBI Taxonomy" id="412755"/>
    <lineage>
        <taxon>unclassified sequences</taxon>
        <taxon>metagenomes</taxon>
        <taxon>ecological metagenomes</taxon>
    </lineage>
</organism>
<proteinExistence type="predicted"/>
<evidence type="ECO:0000313" key="1">
    <source>
        <dbReference type="EMBL" id="KKN85816.1"/>
    </source>
</evidence>
<reference evidence="1" key="1">
    <citation type="journal article" date="2015" name="Nature">
        <title>Complex archaea that bridge the gap between prokaryotes and eukaryotes.</title>
        <authorList>
            <person name="Spang A."/>
            <person name="Saw J.H."/>
            <person name="Jorgensen S.L."/>
            <person name="Zaremba-Niedzwiedzka K."/>
            <person name="Martijn J."/>
            <person name="Lind A.E."/>
            <person name="van Eijk R."/>
            <person name="Schleper C."/>
            <person name="Guy L."/>
            <person name="Ettema T.J."/>
        </authorList>
    </citation>
    <scope>NUCLEOTIDE SEQUENCE</scope>
</reference>
<sequence>MMCAAAFVGAIFGLALLSLWLKMVLNEPRPPPPMPIATTKEIMDLILGEESEESEEEEENGTTYVYTEGGVAKEAKPGTEMHRLIEQVVRRR</sequence>
<protein>
    <submittedName>
        <fullName evidence="1">Uncharacterized protein</fullName>
    </submittedName>
</protein>
<name>A0A0F9WIN6_9ZZZZ</name>
<dbReference type="EMBL" id="LAZR01000155">
    <property type="protein sequence ID" value="KKN85816.1"/>
    <property type="molecule type" value="Genomic_DNA"/>
</dbReference>
<dbReference type="AlphaFoldDB" id="A0A0F9WIN6"/>
<comment type="caution">
    <text evidence="1">The sequence shown here is derived from an EMBL/GenBank/DDBJ whole genome shotgun (WGS) entry which is preliminary data.</text>
</comment>
<gene>
    <name evidence="1" type="ORF">LCGC14_0276230</name>
</gene>